<proteinExistence type="inferred from homology"/>
<evidence type="ECO:0000256" key="2">
    <source>
        <dbReference type="SAM" id="Coils"/>
    </source>
</evidence>
<evidence type="ECO:0008006" key="6">
    <source>
        <dbReference type="Google" id="ProtNLM"/>
    </source>
</evidence>
<feature type="compositionally biased region" description="Basic and acidic residues" evidence="3">
    <location>
        <begin position="397"/>
        <end position="414"/>
    </location>
</feature>
<feature type="region of interest" description="Disordered" evidence="3">
    <location>
        <begin position="384"/>
        <end position="429"/>
    </location>
</feature>
<dbReference type="InterPro" id="IPR005024">
    <property type="entry name" value="Snf7_fam"/>
</dbReference>
<feature type="region of interest" description="Disordered" evidence="3">
    <location>
        <begin position="579"/>
        <end position="612"/>
    </location>
</feature>
<evidence type="ECO:0000256" key="3">
    <source>
        <dbReference type="SAM" id="MobiDB-lite"/>
    </source>
</evidence>
<feature type="coiled-coil region" evidence="2">
    <location>
        <begin position="232"/>
        <end position="259"/>
    </location>
</feature>
<feature type="compositionally biased region" description="Basic and acidic residues" evidence="3">
    <location>
        <begin position="452"/>
        <end position="462"/>
    </location>
</feature>
<comment type="similarity">
    <text evidence="1">Belongs to the SNF7 family.</text>
</comment>
<accession>A0ABN8IN87</accession>
<sequence length="628" mass="69989">MGLADTQLPSEKLPQCWSDDVRMNALFAPFRIKSVNPESWDMKMKFWSDMVRQWCRYKTDPVVSAADVKSAFQRKGRSAACIDIVIEEMFRNGELSPISKYLQILHNGQEGWVHWSARMAFKPAVFAVSTVLSLLPARQQLDNDGLPKASIDCTQRFVLESAVKEQATQFLENFPPGEQRVGTIDELMRNSQWSGSRETLEIMLGYLVSQGAAVKKGDVVKLAEPHQRASPVTEADEALARLSAAEARLEADAARLAREAGAAGADARAALRLGNRLAAKNHLRRKHKVAARAQRCEAALENVRHLLQQMREIDGNVAIVDTYRTSSEAMKRTMKESGLEEDSVFNTMDELKDVLDTYNEVEKALSTTIDDMDAAELEQELKDLLDSPAPPGGGTPGKEERTDRNAARRDRDGKLPSPPAGQPGRKVSERDFVFDGEERMLAELNELSLEDATPKKEGEKPPKAQPVAELCTEVEDTAIITDRPSKPWYPPSGNCLRPDESWPQGDVDASLKRLSDTYGELRMDDRLHPGQKLQMDLTIPPRLYSNDFQVRDHKLAAPGVWLYNTRDGQDTALAASTEYISSESPGKSGGGFQMAPGGERKRAEPWRSEDPTIEDLERRLGKLRGFKM</sequence>
<dbReference type="PANTHER" id="PTHR22761:SF21">
    <property type="entry name" value="CHARGED MULTIVESICULAR BODY PROTEIN 7"/>
    <property type="match status" value="1"/>
</dbReference>
<feature type="region of interest" description="Disordered" evidence="3">
    <location>
        <begin position="446"/>
        <end position="466"/>
    </location>
</feature>
<dbReference type="Pfam" id="PF25880">
    <property type="entry name" value="WHD_CHMP7_1st"/>
    <property type="match status" value="1"/>
</dbReference>
<dbReference type="Proteomes" id="UP000837857">
    <property type="component" value="Chromosome 29"/>
</dbReference>
<name>A0ABN8IN87_9NEOP</name>
<evidence type="ECO:0000313" key="5">
    <source>
        <dbReference type="Proteomes" id="UP000837857"/>
    </source>
</evidence>
<reference evidence="4" key="1">
    <citation type="submission" date="2022-03" db="EMBL/GenBank/DDBJ databases">
        <authorList>
            <person name="Martin H S."/>
        </authorList>
    </citation>
    <scope>NUCLEOTIDE SEQUENCE</scope>
</reference>
<keyword evidence="2" id="KW-0175">Coiled coil</keyword>
<dbReference type="Pfam" id="PF03357">
    <property type="entry name" value="Snf7"/>
    <property type="match status" value="1"/>
</dbReference>
<evidence type="ECO:0000256" key="1">
    <source>
        <dbReference type="ARBA" id="ARBA00006190"/>
    </source>
</evidence>
<dbReference type="PANTHER" id="PTHR22761">
    <property type="entry name" value="CHARGED MULTIVESICULAR BODY PROTEIN"/>
    <property type="match status" value="1"/>
</dbReference>
<feature type="non-terminal residue" evidence="4">
    <location>
        <position position="628"/>
    </location>
</feature>
<protein>
    <recommendedName>
        <fullName evidence="6">Charged multivesicular body protein 7</fullName>
    </recommendedName>
</protein>
<keyword evidence="5" id="KW-1185">Reference proteome</keyword>
<organism evidence="4 5">
    <name type="scientific">Iphiclides podalirius</name>
    <name type="common">scarce swallowtail</name>
    <dbReference type="NCBI Taxonomy" id="110791"/>
    <lineage>
        <taxon>Eukaryota</taxon>
        <taxon>Metazoa</taxon>
        <taxon>Ecdysozoa</taxon>
        <taxon>Arthropoda</taxon>
        <taxon>Hexapoda</taxon>
        <taxon>Insecta</taxon>
        <taxon>Pterygota</taxon>
        <taxon>Neoptera</taxon>
        <taxon>Endopterygota</taxon>
        <taxon>Lepidoptera</taxon>
        <taxon>Glossata</taxon>
        <taxon>Ditrysia</taxon>
        <taxon>Papilionoidea</taxon>
        <taxon>Papilionidae</taxon>
        <taxon>Papilioninae</taxon>
        <taxon>Iphiclides</taxon>
    </lineage>
</organism>
<feature type="compositionally biased region" description="Basic and acidic residues" evidence="3">
    <location>
        <begin position="598"/>
        <end position="612"/>
    </location>
</feature>
<dbReference type="EMBL" id="OW152841">
    <property type="protein sequence ID" value="CAH2062420.1"/>
    <property type="molecule type" value="Genomic_DNA"/>
</dbReference>
<evidence type="ECO:0000313" key="4">
    <source>
        <dbReference type="EMBL" id="CAH2062420.1"/>
    </source>
</evidence>
<gene>
    <name evidence="4" type="ORF">IPOD504_LOCUS11964</name>
</gene>
<dbReference type="Gene3D" id="6.10.140.1230">
    <property type="match status" value="1"/>
</dbReference>